<evidence type="ECO:0000256" key="3">
    <source>
        <dbReference type="ARBA" id="ARBA00022763"/>
    </source>
</evidence>
<organism evidence="7 8">
    <name type="scientific">Tsukamurella pseudospumae</name>
    <dbReference type="NCBI Taxonomy" id="239498"/>
    <lineage>
        <taxon>Bacteria</taxon>
        <taxon>Bacillati</taxon>
        <taxon>Actinomycetota</taxon>
        <taxon>Actinomycetes</taxon>
        <taxon>Mycobacteriales</taxon>
        <taxon>Tsukamurellaceae</taxon>
        <taxon>Tsukamurella</taxon>
    </lineage>
</organism>
<keyword evidence="4" id="KW-0378">Hydrolase</keyword>
<dbReference type="Pfam" id="PF03852">
    <property type="entry name" value="Vsr"/>
    <property type="match status" value="1"/>
</dbReference>
<protein>
    <submittedName>
        <fullName evidence="7">Very short patch repair endonuclease</fullName>
    </submittedName>
</protein>
<evidence type="ECO:0000256" key="5">
    <source>
        <dbReference type="ARBA" id="ARBA00023204"/>
    </source>
</evidence>
<dbReference type="CDD" id="cd00221">
    <property type="entry name" value="Vsr"/>
    <property type="match status" value="1"/>
</dbReference>
<name>A0A137YX40_9ACTN</name>
<evidence type="ECO:0000313" key="7">
    <source>
        <dbReference type="EMBL" id="KXO90510.1"/>
    </source>
</evidence>
<gene>
    <name evidence="7" type="ORF">AXK61_07800</name>
</gene>
<keyword evidence="1" id="KW-0540">Nuclease</keyword>
<sequence length="132" mass="15385">MKSNRRRDTQPELAVRREAHRLGLRYFVDRAPLRDLARRRADLVFPRLKVAIYVDGCFWHGCPEHHSVSKTNAEFWATKVEKNRARDEDTNQRLRKAGWTVVRVWEHEDPATAAAAIKDVVDAAKRERANRG</sequence>
<reference evidence="7 8" key="1">
    <citation type="submission" date="2016-02" db="EMBL/GenBank/DDBJ databases">
        <authorList>
            <person name="Teng J.L."/>
            <person name="Tang Y."/>
            <person name="Huang Y."/>
            <person name="Guo F."/>
            <person name="Wei W."/>
            <person name="Chen J.H."/>
            <person name="Wong S.Y."/>
            <person name="Lau S.K."/>
            <person name="Woo P.C."/>
        </authorList>
    </citation>
    <scope>NUCLEOTIDE SEQUENCE [LARGE SCALE GENOMIC DNA]</scope>
    <source>
        <strain evidence="7 8">JCM 13375</strain>
    </source>
</reference>
<dbReference type="EMBL" id="LSRE01000048">
    <property type="protein sequence ID" value="KXO90510.1"/>
    <property type="molecule type" value="Genomic_DNA"/>
</dbReference>
<evidence type="ECO:0000313" key="8">
    <source>
        <dbReference type="Proteomes" id="UP000070409"/>
    </source>
</evidence>
<proteinExistence type="inferred from homology"/>
<dbReference type="NCBIfam" id="TIGR00632">
    <property type="entry name" value="vsr"/>
    <property type="match status" value="1"/>
</dbReference>
<dbReference type="InterPro" id="IPR011335">
    <property type="entry name" value="Restrct_endonuc-II-like"/>
</dbReference>
<dbReference type="Gene3D" id="3.40.960.10">
    <property type="entry name" value="VSR Endonuclease"/>
    <property type="match status" value="1"/>
</dbReference>
<comment type="caution">
    <text evidence="7">The sequence shown here is derived from an EMBL/GenBank/DDBJ whole genome shotgun (WGS) entry which is preliminary data.</text>
</comment>
<dbReference type="InterPro" id="IPR004603">
    <property type="entry name" value="DNA_mismatch_endonuc_vsr"/>
</dbReference>
<keyword evidence="8" id="KW-1185">Reference proteome</keyword>
<dbReference type="SUPFAM" id="SSF52980">
    <property type="entry name" value="Restriction endonuclease-like"/>
    <property type="match status" value="1"/>
</dbReference>
<evidence type="ECO:0000256" key="6">
    <source>
        <dbReference type="ARBA" id="ARBA00029466"/>
    </source>
</evidence>
<dbReference type="Proteomes" id="UP000070409">
    <property type="component" value="Unassembled WGS sequence"/>
</dbReference>
<evidence type="ECO:0000256" key="1">
    <source>
        <dbReference type="ARBA" id="ARBA00022722"/>
    </source>
</evidence>
<comment type="similarity">
    <text evidence="6">Belongs to the Vsr family.</text>
</comment>
<keyword evidence="3" id="KW-0227">DNA damage</keyword>
<keyword evidence="2 7" id="KW-0255">Endonuclease</keyword>
<keyword evidence="5" id="KW-0234">DNA repair</keyword>
<evidence type="ECO:0000256" key="4">
    <source>
        <dbReference type="ARBA" id="ARBA00022801"/>
    </source>
</evidence>
<accession>A0A137YX40</accession>
<evidence type="ECO:0000256" key="2">
    <source>
        <dbReference type="ARBA" id="ARBA00022759"/>
    </source>
</evidence>
<dbReference type="GO" id="GO:0004519">
    <property type="term" value="F:endonuclease activity"/>
    <property type="evidence" value="ECO:0007669"/>
    <property type="project" value="UniProtKB-KW"/>
</dbReference>